<dbReference type="Proteomes" id="UP000006294">
    <property type="component" value="Chromosome"/>
</dbReference>
<evidence type="ECO:0000313" key="2">
    <source>
        <dbReference type="Proteomes" id="UP000006294"/>
    </source>
</evidence>
<reference evidence="1 2" key="1">
    <citation type="submission" date="2011-01" db="EMBL/GenBank/DDBJ databases">
        <title>Whole genome sequence of Amphibacillus xylinus NBRC 15112.</title>
        <authorList>
            <person name="Nakazawa H."/>
            <person name="Katano Y."/>
            <person name="Nakamura S."/>
            <person name="Sasagawa M."/>
            <person name="Fukada J."/>
            <person name="Arai T."/>
            <person name="Sasakura N."/>
            <person name="Mochizuki D."/>
            <person name="Hosoyama A."/>
            <person name="Harada K."/>
            <person name="Horikawa H."/>
            <person name="Kato Y."/>
            <person name="Harada T."/>
            <person name="Sasaki K."/>
            <person name="Sekiguchi M."/>
            <person name="Hodoyama M."/>
            <person name="Nishiko R."/>
            <person name="Narita H."/>
            <person name="Hanamaki A."/>
            <person name="Hata C."/>
            <person name="Konno Y."/>
            <person name="Niimura Y."/>
            <person name="Yamazaki S."/>
            <person name="Fujita N."/>
        </authorList>
    </citation>
    <scope>NUCLEOTIDE SEQUENCE [LARGE SCALE GENOMIC DNA]</scope>
    <source>
        <strain evidence="2">ATCC 51415 / DSM 6626 / JCM 7361 / LMG 17667 / NBRC 15112 / Ep01</strain>
    </source>
</reference>
<name>K0IZT5_AMPXN</name>
<keyword evidence="2" id="KW-1185">Reference proteome</keyword>
<dbReference type="HOGENOM" id="CLU_3094846_0_0_9"/>
<dbReference type="EMBL" id="AP012050">
    <property type="protein sequence ID" value="BAM48075.1"/>
    <property type="molecule type" value="Genomic_DNA"/>
</dbReference>
<proteinExistence type="predicted"/>
<dbReference type="KEGG" id="axl:AXY_19430"/>
<protein>
    <submittedName>
        <fullName evidence="1">Uncharacterized protein</fullName>
    </submittedName>
</protein>
<dbReference type="AlphaFoldDB" id="K0IZT5"/>
<organism evidence="1 2">
    <name type="scientific">Amphibacillus xylanus (strain ATCC 51415 / DSM 6626 / JCM 7361 / LMG 17667 / NBRC 15112 / Ep01)</name>
    <dbReference type="NCBI Taxonomy" id="698758"/>
    <lineage>
        <taxon>Bacteria</taxon>
        <taxon>Bacillati</taxon>
        <taxon>Bacillota</taxon>
        <taxon>Bacilli</taxon>
        <taxon>Bacillales</taxon>
        <taxon>Bacillaceae</taxon>
        <taxon>Amphibacillus</taxon>
    </lineage>
</organism>
<accession>K0IZT5</accession>
<evidence type="ECO:0000313" key="1">
    <source>
        <dbReference type="EMBL" id="BAM48075.1"/>
    </source>
</evidence>
<gene>
    <name evidence="1" type="ordered locus">AXY_19430</name>
</gene>
<sequence>MLLGFASLQTLMIDFEVYNLMTVTLNQLKYRLLAKIMGKQIMKHKTRRMTT</sequence>